<dbReference type="PROSITE" id="PS00108">
    <property type="entry name" value="PROTEIN_KINASE_ST"/>
    <property type="match status" value="1"/>
</dbReference>
<dbReference type="InterPro" id="IPR000719">
    <property type="entry name" value="Prot_kinase_dom"/>
</dbReference>
<gene>
    <name evidence="11" type="ORF">LCMiAC02_02590</name>
</gene>
<dbReference type="SUPFAM" id="SSF56112">
    <property type="entry name" value="Protein kinase-like (PK-like)"/>
    <property type="match status" value="1"/>
</dbReference>
<evidence type="ECO:0000256" key="6">
    <source>
        <dbReference type="ARBA" id="ARBA00022840"/>
    </source>
</evidence>
<keyword evidence="2" id="KW-0723">Serine/threonine-protein kinase</keyword>
<dbReference type="Gene3D" id="3.30.200.20">
    <property type="entry name" value="Phosphorylase Kinase, domain 1"/>
    <property type="match status" value="1"/>
</dbReference>
<dbReference type="GO" id="GO:0004674">
    <property type="term" value="F:protein serine/threonine kinase activity"/>
    <property type="evidence" value="ECO:0007669"/>
    <property type="project" value="UniProtKB-KW"/>
</dbReference>
<feature type="binding site" evidence="9">
    <location>
        <position position="61"/>
    </location>
    <ligand>
        <name>ATP</name>
        <dbReference type="ChEBI" id="CHEBI:30616"/>
    </ligand>
</feature>
<comment type="catalytic activity">
    <reaction evidence="7">
        <text>L-threonyl-[protein] + ATP = O-phospho-L-threonyl-[protein] + ADP + H(+)</text>
        <dbReference type="Rhea" id="RHEA:46608"/>
        <dbReference type="Rhea" id="RHEA-COMP:11060"/>
        <dbReference type="Rhea" id="RHEA-COMP:11605"/>
        <dbReference type="ChEBI" id="CHEBI:15378"/>
        <dbReference type="ChEBI" id="CHEBI:30013"/>
        <dbReference type="ChEBI" id="CHEBI:30616"/>
        <dbReference type="ChEBI" id="CHEBI:61977"/>
        <dbReference type="ChEBI" id="CHEBI:456216"/>
        <dbReference type="EC" id="2.7.11.1"/>
    </reaction>
</comment>
<dbReference type="PROSITE" id="PS50011">
    <property type="entry name" value="PROTEIN_KINASE_DOM"/>
    <property type="match status" value="1"/>
</dbReference>
<feature type="domain" description="Protein kinase" evidence="10">
    <location>
        <begin position="32"/>
        <end position="400"/>
    </location>
</feature>
<keyword evidence="6 9" id="KW-0067">ATP-binding</keyword>
<dbReference type="InterPro" id="IPR051334">
    <property type="entry name" value="SRPK"/>
</dbReference>
<organism evidence="11">
    <name type="scientific">Mimivirus LCMiAC02</name>
    <dbReference type="NCBI Taxonomy" id="2506609"/>
    <lineage>
        <taxon>Viruses</taxon>
        <taxon>Varidnaviria</taxon>
        <taxon>Bamfordvirae</taxon>
        <taxon>Nucleocytoviricota</taxon>
        <taxon>Megaviricetes</taxon>
        <taxon>Imitervirales</taxon>
        <taxon>Mimiviridae</taxon>
        <taxon>Klosneuvirinae</taxon>
    </lineage>
</organism>
<keyword evidence="3" id="KW-0808">Transferase</keyword>
<dbReference type="GO" id="GO:0050684">
    <property type="term" value="P:regulation of mRNA processing"/>
    <property type="evidence" value="ECO:0007669"/>
    <property type="project" value="TreeGrafter"/>
</dbReference>
<keyword evidence="4 9" id="KW-0547">Nucleotide-binding</keyword>
<reference evidence="11" key="1">
    <citation type="journal article" date="2019" name="MBio">
        <title>Virus Genomes from Deep Sea Sediments Expand the Ocean Megavirome and Support Independent Origins of Viral Gigantism.</title>
        <authorList>
            <person name="Backstrom D."/>
            <person name="Yutin N."/>
            <person name="Jorgensen S.L."/>
            <person name="Dharamshi J."/>
            <person name="Homa F."/>
            <person name="Zaremba-Niedwiedzka K."/>
            <person name="Spang A."/>
            <person name="Wolf Y.I."/>
            <person name="Koonin E.V."/>
            <person name="Ettema T.J."/>
        </authorList>
    </citation>
    <scope>NUCLEOTIDE SEQUENCE</scope>
</reference>
<evidence type="ECO:0000256" key="1">
    <source>
        <dbReference type="ARBA" id="ARBA00012513"/>
    </source>
</evidence>
<evidence type="ECO:0000256" key="4">
    <source>
        <dbReference type="ARBA" id="ARBA00022741"/>
    </source>
</evidence>
<dbReference type="InterPro" id="IPR011009">
    <property type="entry name" value="Kinase-like_dom_sf"/>
</dbReference>
<protein>
    <recommendedName>
        <fullName evidence="1">non-specific serine/threonine protein kinase</fullName>
        <ecNumber evidence="1">2.7.11.1</ecNumber>
    </recommendedName>
</protein>
<proteinExistence type="predicted"/>
<dbReference type="Pfam" id="PF00069">
    <property type="entry name" value="Pkinase"/>
    <property type="match status" value="2"/>
</dbReference>
<evidence type="ECO:0000256" key="2">
    <source>
        <dbReference type="ARBA" id="ARBA00022527"/>
    </source>
</evidence>
<evidence type="ECO:0000313" key="11">
    <source>
        <dbReference type="EMBL" id="QBK89165.1"/>
    </source>
</evidence>
<dbReference type="PANTHER" id="PTHR47634">
    <property type="entry name" value="PROTEIN KINASE DOMAIN-CONTAINING PROTEIN-RELATED"/>
    <property type="match status" value="1"/>
</dbReference>
<dbReference type="EC" id="2.7.11.1" evidence="1"/>
<evidence type="ECO:0000256" key="9">
    <source>
        <dbReference type="PROSITE-ProRule" id="PRU10141"/>
    </source>
</evidence>
<dbReference type="Gene3D" id="1.10.510.10">
    <property type="entry name" value="Transferase(Phosphotransferase) domain 1"/>
    <property type="match status" value="1"/>
</dbReference>
<accession>A0A481Z282</accession>
<dbReference type="PROSITE" id="PS00107">
    <property type="entry name" value="PROTEIN_KINASE_ATP"/>
    <property type="match status" value="1"/>
</dbReference>
<evidence type="ECO:0000256" key="7">
    <source>
        <dbReference type="ARBA" id="ARBA00047899"/>
    </source>
</evidence>
<evidence type="ECO:0000256" key="5">
    <source>
        <dbReference type="ARBA" id="ARBA00022777"/>
    </source>
</evidence>
<name>A0A481Z282_9VIRU</name>
<keyword evidence="5 11" id="KW-0418">Kinase</keyword>
<sequence>MSDISSDYYDSDSDSDLDIDIDFRGKVLNNKYIIIHKIGDGTFATVWLAYNVNNKKYYAIKIQRADESELAEEEIEFLQTIKKHKHITELKGNFSYKFDDDIHICLVFDLLGGSLDDIIKRKHEEGLPIEVIKKIICQLLIAIDATVSIYELVHTDIKPENILIKGIDDKTNKIIKEFESCNFHQLYNKFKKKKKKRNKALYIAAEQVIKKMETFELVDDDDFYSINKKYINENIIIQLSDFGSCRKLIDHKDYNIQTRQFMAPEIIMKTKFNDKCDIWSVGCLLYELLTREVLFMPTKSRGLSKDRDHLYNIQMALGKIPNDMIDGCPIKKVFFKNNGLLKGIYKIEYNPLDERIRSFCNKKNINNDDTNNIIDIMYKMFTYDVKKRPSAKRLLKHKWFTQNKK</sequence>
<dbReference type="SMART" id="SM00220">
    <property type="entry name" value="S_TKc"/>
    <property type="match status" value="1"/>
</dbReference>
<dbReference type="PANTHER" id="PTHR47634:SF9">
    <property type="entry name" value="PROTEIN KINASE DOMAIN-CONTAINING PROTEIN-RELATED"/>
    <property type="match status" value="1"/>
</dbReference>
<evidence type="ECO:0000259" key="10">
    <source>
        <dbReference type="PROSITE" id="PS50011"/>
    </source>
</evidence>
<comment type="catalytic activity">
    <reaction evidence="8">
        <text>L-seryl-[protein] + ATP = O-phospho-L-seryl-[protein] + ADP + H(+)</text>
        <dbReference type="Rhea" id="RHEA:17989"/>
        <dbReference type="Rhea" id="RHEA-COMP:9863"/>
        <dbReference type="Rhea" id="RHEA-COMP:11604"/>
        <dbReference type="ChEBI" id="CHEBI:15378"/>
        <dbReference type="ChEBI" id="CHEBI:29999"/>
        <dbReference type="ChEBI" id="CHEBI:30616"/>
        <dbReference type="ChEBI" id="CHEBI:83421"/>
        <dbReference type="ChEBI" id="CHEBI:456216"/>
        <dbReference type="EC" id="2.7.11.1"/>
    </reaction>
</comment>
<dbReference type="InterPro" id="IPR008271">
    <property type="entry name" value="Ser/Thr_kinase_AS"/>
</dbReference>
<evidence type="ECO:0000256" key="8">
    <source>
        <dbReference type="ARBA" id="ARBA00048679"/>
    </source>
</evidence>
<evidence type="ECO:0000256" key="3">
    <source>
        <dbReference type="ARBA" id="ARBA00022679"/>
    </source>
</evidence>
<dbReference type="EMBL" id="MK500408">
    <property type="protein sequence ID" value="QBK89165.1"/>
    <property type="molecule type" value="Genomic_DNA"/>
</dbReference>
<dbReference type="GO" id="GO:0005524">
    <property type="term" value="F:ATP binding"/>
    <property type="evidence" value="ECO:0007669"/>
    <property type="project" value="UniProtKB-UniRule"/>
</dbReference>
<dbReference type="InterPro" id="IPR017441">
    <property type="entry name" value="Protein_kinase_ATP_BS"/>
</dbReference>